<keyword evidence="4" id="KW-1185">Reference proteome</keyword>
<dbReference type="InterPro" id="IPR057326">
    <property type="entry name" value="KR_dom"/>
</dbReference>
<dbReference type="InterPro" id="IPR036291">
    <property type="entry name" value="NAD(P)-bd_dom_sf"/>
</dbReference>
<dbReference type="PANTHER" id="PTHR42879">
    <property type="entry name" value="3-OXOACYL-(ACYL-CARRIER-PROTEIN) REDUCTASE"/>
    <property type="match status" value="1"/>
</dbReference>
<dbReference type="PRINTS" id="PR00080">
    <property type="entry name" value="SDRFAMILY"/>
</dbReference>
<dbReference type="PROSITE" id="PS00061">
    <property type="entry name" value="ADH_SHORT"/>
    <property type="match status" value="1"/>
</dbReference>
<dbReference type="AlphaFoldDB" id="A0A0N1N3I7"/>
<evidence type="ECO:0000256" key="1">
    <source>
        <dbReference type="ARBA" id="ARBA00006484"/>
    </source>
</evidence>
<accession>A0A0N1N3I7</accession>
<comment type="similarity">
    <text evidence="1">Belongs to the short-chain dehydrogenases/reductases (SDR) family.</text>
</comment>
<feature type="domain" description="Ketoreductase" evidence="2">
    <location>
        <begin position="6"/>
        <end position="180"/>
    </location>
</feature>
<dbReference type="Gene3D" id="3.40.50.720">
    <property type="entry name" value="NAD(P)-binding Rossmann-like Domain"/>
    <property type="match status" value="1"/>
</dbReference>
<dbReference type="CDD" id="cd05233">
    <property type="entry name" value="SDR_c"/>
    <property type="match status" value="1"/>
</dbReference>
<gene>
    <name evidence="3" type="ORF">AE618_04160</name>
</gene>
<evidence type="ECO:0000313" key="3">
    <source>
        <dbReference type="EMBL" id="KPH82126.1"/>
    </source>
</evidence>
<dbReference type="FunFam" id="3.40.50.720:FF:000084">
    <property type="entry name" value="Short-chain dehydrogenase reductase"/>
    <property type="match status" value="1"/>
</dbReference>
<organism evidence="3 4">
    <name type="scientific">Bosea vaviloviae</name>
    <dbReference type="NCBI Taxonomy" id="1526658"/>
    <lineage>
        <taxon>Bacteria</taxon>
        <taxon>Pseudomonadati</taxon>
        <taxon>Pseudomonadota</taxon>
        <taxon>Alphaproteobacteria</taxon>
        <taxon>Hyphomicrobiales</taxon>
        <taxon>Boseaceae</taxon>
        <taxon>Bosea</taxon>
    </lineage>
</organism>
<reference evidence="3 4" key="1">
    <citation type="submission" date="2015-07" db="EMBL/GenBank/DDBJ databases">
        <title>Whole genome sequencing of Bosea vaviloviae isolated from cave pool.</title>
        <authorList>
            <person name="Tan N.E.H."/>
            <person name="Lee Y.P."/>
            <person name="Gan H.M."/>
            <person name="Barton H."/>
            <person name="Savka M.A."/>
        </authorList>
    </citation>
    <scope>NUCLEOTIDE SEQUENCE [LARGE SCALE GENOMIC DNA]</scope>
    <source>
        <strain evidence="3 4">SD260</strain>
    </source>
</reference>
<comment type="caution">
    <text evidence="3">The sequence shown here is derived from an EMBL/GenBank/DDBJ whole genome shotgun (WGS) entry which is preliminary data.</text>
</comment>
<evidence type="ECO:0000313" key="4">
    <source>
        <dbReference type="Proteomes" id="UP000037822"/>
    </source>
</evidence>
<dbReference type="Proteomes" id="UP000037822">
    <property type="component" value="Unassembled WGS sequence"/>
</dbReference>
<dbReference type="OrthoDB" id="9804774at2"/>
<dbReference type="PRINTS" id="PR00081">
    <property type="entry name" value="GDHRDH"/>
</dbReference>
<evidence type="ECO:0000259" key="2">
    <source>
        <dbReference type="SMART" id="SM00822"/>
    </source>
</evidence>
<sequence length="251" mass="25410">MLLSGRHAVVTGGGRGIGRAIAATLGRHGAHVSIIGRDEAALAETCKAGDADGYAVCDVSDETAMAAAIAKLAEASPIAVAIANAGAVETGPFLRSSAERFRRLNEINLIGTVNLFHAALPGMIERGNGRLIAIASTAGHRGYAYVSAYVAAKHAVVGLVKSLALETARSGITVNAICPGYADTDMVAGGIETIVAKTGATREQALAEMVRANPQGRLIAPDEIAAAVLYLCGAGSASVTGQSLMINGGEF</sequence>
<name>A0A0N1N3I7_9HYPH</name>
<dbReference type="EMBL" id="LGSZ01000022">
    <property type="protein sequence ID" value="KPH82126.1"/>
    <property type="molecule type" value="Genomic_DNA"/>
</dbReference>
<dbReference type="RefSeq" id="WP_054207785.1">
    <property type="nucleotide sequence ID" value="NZ_LGSZ01000022.1"/>
</dbReference>
<dbReference type="InterPro" id="IPR050259">
    <property type="entry name" value="SDR"/>
</dbReference>
<dbReference type="InterPro" id="IPR020904">
    <property type="entry name" value="Sc_DH/Rdtase_CS"/>
</dbReference>
<protein>
    <submittedName>
        <fullName evidence="3">3-hydroxyacyl-CoA dehydrogenase</fullName>
    </submittedName>
</protein>
<dbReference type="GO" id="GO:0032787">
    <property type="term" value="P:monocarboxylic acid metabolic process"/>
    <property type="evidence" value="ECO:0007669"/>
    <property type="project" value="UniProtKB-ARBA"/>
</dbReference>
<dbReference type="InterPro" id="IPR002347">
    <property type="entry name" value="SDR_fam"/>
</dbReference>
<proteinExistence type="inferred from homology"/>
<dbReference type="Pfam" id="PF13561">
    <property type="entry name" value="adh_short_C2"/>
    <property type="match status" value="1"/>
</dbReference>
<dbReference type="PANTHER" id="PTHR42879:SF2">
    <property type="entry name" value="3-OXOACYL-[ACYL-CARRIER-PROTEIN] REDUCTASE FABG"/>
    <property type="match status" value="1"/>
</dbReference>
<dbReference type="PATRIC" id="fig|1526658.3.peg.3169"/>
<dbReference type="SUPFAM" id="SSF51735">
    <property type="entry name" value="NAD(P)-binding Rossmann-fold domains"/>
    <property type="match status" value="1"/>
</dbReference>
<dbReference type="SMART" id="SM00822">
    <property type="entry name" value="PKS_KR"/>
    <property type="match status" value="1"/>
</dbReference>